<dbReference type="EMBL" id="JACLHY010000016">
    <property type="protein sequence ID" value="MBC8769274.1"/>
    <property type="molecule type" value="Genomic_DNA"/>
</dbReference>
<keyword evidence="8" id="KW-1185">Reference proteome</keyword>
<evidence type="ECO:0000256" key="5">
    <source>
        <dbReference type="ARBA" id="ARBA00023136"/>
    </source>
</evidence>
<feature type="transmembrane region" description="Helical" evidence="6">
    <location>
        <begin position="114"/>
        <end position="132"/>
    </location>
</feature>
<feature type="transmembrane region" description="Helical" evidence="6">
    <location>
        <begin position="295"/>
        <end position="316"/>
    </location>
</feature>
<keyword evidence="2" id="KW-1003">Cell membrane</keyword>
<dbReference type="NCBIfam" id="NF037997">
    <property type="entry name" value="Na_Pi_symport"/>
    <property type="match status" value="1"/>
</dbReference>
<evidence type="ECO:0000313" key="7">
    <source>
        <dbReference type="EMBL" id="MBC8769274.1"/>
    </source>
</evidence>
<keyword evidence="4 6" id="KW-1133">Transmembrane helix</keyword>
<organism evidence="7 8">
    <name type="scientific">Arenibacter arenosicollis</name>
    <dbReference type="NCBI Taxonomy" id="2762274"/>
    <lineage>
        <taxon>Bacteria</taxon>
        <taxon>Pseudomonadati</taxon>
        <taxon>Bacteroidota</taxon>
        <taxon>Flavobacteriia</taxon>
        <taxon>Flavobacteriales</taxon>
        <taxon>Flavobacteriaceae</taxon>
        <taxon>Arenibacter</taxon>
    </lineage>
</organism>
<keyword evidence="3 6" id="KW-0812">Transmembrane</keyword>
<comment type="caution">
    <text evidence="7">The sequence shown here is derived from an EMBL/GenBank/DDBJ whole genome shotgun (WGS) entry which is preliminary data.</text>
</comment>
<name>A0ABR7QQA9_9FLAO</name>
<dbReference type="PANTHER" id="PTHR10010">
    <property type="entry name" value="SOLUTE CARRIER FAMILY 34 SODIUM PHOSPHATE , MEMBER 2-RELATED"/>
    <property type="match status" value="1"/>
</dbReference>
<feature type="transmembrane region" description="Helical" evidence="6">
    <location>
        <begin position="174"/>
        <end position="194"/>
    </location>
</feature>
<proteinExistence type="predicted"/>
<dbReference type="InterPro" id="IPR003841">
    <property type="entry name" value="Na/Pi_transpt"/>
</dbReference>
<evidence type="ECO:0000256" key="3">
    <source>
        <dbReference type="ARBA" id="ARBA00022692"/>
    </source>
</evidence>
<comment type="subcellular location">
    <subcellularLocation>
        <location evidence="1">Cell membrane</location>
        <topology evidence="1">Multi-pass membrane protein</topology>
    </subcellularLocation>
</comment>
<dbReference type="Proteomes" id="UP000618952">
    <property type="component" value="Unassembled WGS sequence"/>
</dbReference>
<dbReference type="Pfam" id="PF02690">
    <property type="entry name" value="Na_Pi_cotrans"/>
    <property type="match status" value="2"/>
</dbReference>
<feature type="transmembrane region" description="Helical" evidence="6">
    <location>
        <begin position="223"/>
        <end position="242"/>
    </location>
</feature>
<dbReference type="PANTHER" id="PTHR10010:SF46">
    <property type="entry name" value="SODIUM-DEPENDENT PHOSPHATE TRANSPORT PROTEIN 2B"/>
    <property type="match status" value="1"/>
</dbReference>
<feature type="transmembrane region" description="Helical" evidence="6">
    <location>
        <begin position="88"/>
        <end position="108"/>
    </location>
</feature>
<reference evidence="7 8" key="1">
    <citation type="submission" date="2020-08" db="EMBL/GenBank/DDBJ databases">
        <title>Arenibacter gaetbuli sp. nov., isolated from a sand dune.</title>
        <authorList>
            <person name="Park S."/>
            <person name="Yoon J.-H."/>
        </authorList>
    </citation>
    <scope>NUCLEOTIDE SEQUENCE [LARGE SCALE GENOMIC DNA]</scope>
    <source>
        <strain evidence="7 8">BSSL-BM3</strain>
    </source>
</reference>
<keyword evidence="5 6" id="KW-0472">Membrane</keyword>
<feature type="transmembrane region" description="Helical" evidence="6">
    <location>
        <begin position="254"/>
        <end position="275"/>
    </location>
</feature>
<evidence type="ECO:0000256" key="4">
    <source>
        <dbReference type="ARBA" id="ARBA00022989"/>
    </source>
</evidence>
<accession>A0ABR7QQA9</accession>
<evidence type="ECO:0000256" key="6">
    <source>
        <dbReference type="SAM" id="Phobius"/>
    </source>
</evidence>
<evidence type="ECO:0000256" key="2">
    <source>
        <dbReference type="ARBA" id="ARBA00022475"/>
    </source>
</evidence>
<feature type="transmembrane region" description="Helical" evidence="6">
    <location>
        <begin position="55"/>
        <end position="76"/>
    </location>
</feature>
<evidence type="ECO:0000313" key="8">
    <source>
        <dbReference type="Proteomes" id="UP000618952"/>
    </source>
</evidence>
<sequence length="576" mass="63655">MGMLLFMNPTVKEIAAGVAILLFGMIMLEEGFHSFVSGPLQVMLKKSTDKLYKSIGLGFLSTAILQSSSLISVILISFISAGLIELRAGIGIIFGSNIGTTATTWLVSTLGLKIDIAGLAMPMLAFGIVLVLQKPKKLKGIGQILAGLGFFFMGIYFMKNGFDVYKDNISLADYAIPGVMGLLIYTFIGVLITMILQSSSATMALILTALAVGQITYTNSLALSIGANVGTTITAIIGSLSSNISGKRLAGAHFIFNIVTGLIALVFIGYLGQLVDIISEWVGIAQSNFTFKLSLFHSIFNILGVIIMIPLINPLINILHRVFKSTDEEDIIEQPQFLDENALAYPQTALLALRNETKRLFEKAAFTIIPHGMNIHRTDLFGEEKIKEVIKKSRKEIEVNIEELYLRKIKTIYSKIIEFTTLAQSRSSVSPELTKQFAQIKLASRNIVEAIKALEEIRKNMNVYLFSENIHIQHEYDLLRQKISKILRELYLLQKSTEPTLHLKKLKKLKSQAEKSDILLDGTLDKLIRESKIPSTVVSSLVNDSHIVALISKKLIEAGELIYISQDTMDFNEVNT</sequence>
<feature type="transmembrane region" description="Helical" evidence="6">
    <location>
        <begin position="144"/>
        <end position="162"/>
    </location>
</feature>
<gene>
    <name evidence="7" type="ORF">H4O18_14855</name>
</gene>
<evidence type="ECO:0000256" key="1">
    <source>
        <dbReference type="ARBA" id="ARBA00004651"/>
    </source>
</evidence>
<protein>
    <submittedName>
        <fullName evidence="7">Na/Pi cotransporter family protein</fullName>
    </submittedName>
</protein>